<keyword evidence="4" id="KW-0804">Transcription</keyword>
<feature type="modified residue" description="4-aspartylphosphate" evidence="6">
    <location>
        <position position="62"/>
    </location>
</feature>
<evidence type="ECO:0000313" key="9">
    <source>
        <dbReference type="EMBL" id="GMN67611.1"/>
    </source>
</evidence>
<gene>
    <name evidence="8" type="ORF">TIFTF001_036661</name>
    <name evidence="9" type="ORF">TIFTF001_036667</name>
</gene>
<dbReference type="InterPro" id="IPR009057">
    <property type="entry name" value="Homeodomain-like_sf"/>
</dbReference>
<dbReference type="EMBL" id="BTGU01000474">
    <property type="protein sequence ID" value="GMN67600.1"/>
    <property type="molecule type" value="Genomic_DNA"/>
</dbReference>
<reference evidence="9" key="1">
    <citation type="submission" date="2023-07" db="EMBL/GenBank/DDBJ databases">
        <title>draft genome sequence of fig (Ficus carica).</title>
        <authorList>
            <person name="Takahashi T."/>
            <person name="Nishimura K."/>
        </authorList>
    </citation>
    <scope>NUCLEOTIDE SEQUENCE</scope>
</reference>
<organism evidence="9 10">
    <name type="scientific">Ficus carica</name>
    <name type="common">Common fig</name>
    <dbReference type="NCBI Taxonomy" id="3494"/>
    <lineage>
        <taxon>Eukaryota</taxon>
        <taxon>Viridiplantae</taxon>
        <taxon>Streptophyta</taxon>
        <taxon>Embryophyta</taxon>
        <taxon>Tracheophyta</taxon>
        <taxon>Spermatophyta</taxon>
        <taxon>Magnoliopsida</taxon>
        <taxon>eudicotyledons</taxon>
        <taxon>Gunneridae</taxon>
        <taxon>Pentapetalae</taxon>
        <taxon>rosids</taxon>
        <taxon>fabids</taxon>
        <taxon>Rosales</taxon>
        <taxon>Moraceae</taxon>
        <taxon>Ficeae</taxon>
        <taxon>Ficus</taxon>
    </lineage>
</organism>
<dbReference type="Gene3D" id="1.10.10.60">
    <property type="entry name" value="Homeodomain-like"/>
    <property type="match status" value="1"/>
</dbReference>
<evidence type="ECO:0000256" key="4">
    <source>
        <dbReference type="ARBA" id="ARBA00023163"/>
    </source>
</evidence>
<feature type="domain" description="Response regulatory" evidence="7">
    <location>
        <begin position="11"/>
        <end position="127"/>
    </location>
</feature>
<name>A0AA88JD01_FICCA</name>
<accession>A0AA88JD01</accession>
<dbReference type="Pfam" id="PF00072">
    <property type="entry name" value="Response_reg"/>
    <property type="match status" value="1"/>
</dbReference>
<evidence type="ECO:0000256" key="2">
    <source>
        <dbReference type="ARBA" id="ARBA00023012"/>
    </source>
</evidence>
<keyword evidence="2" id="KW-0902">Two-component regulatory system</keyword>
<dbReference type="Gene3D" id="3.40.50.2300">
    <property type="match status" value="1"/>
</dbReference>
<dbReference type="GO" id="GO:0003677">
    <property type="term" value="F:DNA binding"/>
    <property type="evidence" value="ECO:0007669"/>
    <property type="project" value="InterPro"/>
</dbReference>
<dbReference type="InterPro" id="IPR011006">
    <property type="entry name" value="CheY-like_superfamily"/>
</dbReference>
<evidence type="ECO:0000256" key="1">
    <source>
        <dbReference type="ARBA" id="ARBA00004123"/>
    </source>
</evidence>
<dbReference type="PROSITE" id="PS50110">
    <property type="entry name" value="RESPONSE_REGULATORY"/>
    <property type="match status" value="1"/>
</dbReference>
<dbReference type="EMBL" id="BTGU01000475">
    <property type="protein sequence ID" value="GMN67611.1"/>
    <property type="molecule type" value="Genomic_DNA"/>
</dbReference>
<dbReference type="SUPFAM" id="SSF52172">
    <property type="entry name" value="CheY-like"/>
    <property type="match status" value="1"/>
</dbReference>
<evidence type="ECO:0000256" key="5">
    <source>
        <dbReference type="ARBA" id="ARBA00023242"/>
    </source>
</evidence>
<dbReference type="InterPro" id="IPR045279">
    <property type="entry name" value="ARR-like"/>
</dbReference>
<dbReference type="InterPro" id="IPR006447">
    <property type="entry name" value="Myb_dom_plants"/>
</dbReference>
<dbReference type="SUPFAM" id="SSF46689">
    <property type="entry name" value="Homeodomain-like"/>
    <property type="match status" value="1"/>
</dbReference>
<sequence length="362" mass="40726">MTSKEMCMKCNVLVVDSDPMTLAIVSKMLRLYGYTVSTTRTATDALSLAKKRRSGYQVILTDVHFPDMEKYEFIEKMKLFSKFPFVIMSAEVGDQAKYNGLVKGGAQLYLDKPVSMDDLKSLWQIAYRQPYMYYPVECIDFEEAIALNDDAESRVSIIKAMNRQKVKRESRRGAVSGNQENVNDAATSSKRPKLIWTDELHKMFLQAIDMIGIEGARPKAIQQLMNVPGLTRENISSHLQKYRCHLKREQDAIRKKTMTMARPIVESGSGLLLPVFGGNIPFFNGNNMHFSNVGNFDFGSSSGNPYSLKNFIGLSVQGQQPQIQLPPLEEGNGNHEINPGFEFDATIELFGDPKRFYSGGVP</sequence>
<dbReference type="FunFam" id="1.10.10.60:FF:000007">
    <property type="entry name" value="Two-component response regulator"/>
    <property type="match status" value="1"/>
</dbReference>
<dbReference type="PANTHER" id="PTHR43874">
    <property type="entry name" value="TWO-COMPONENT RESPONSE REGULATOR"/>
    <property type="match status" value="1"/>
</dbReference>
<proteinExistence type="predicted"/>
<dbReference type="AlphaFoldDB" id="A0AA88JD01"/>
<evidence type="ECO:0000259" key="7">
    <source>
        <dbReference type="PROSITE" id="PS50110"/>
    </source>
</evidence>
<comment type="subcellular location">
    <subcellularLocation>
        <location evidence="1">Nucleus</location>
    </subcellularLocation>
</comment>
<comment type="caution">
    <text evidence="9">The sequence shown here is derived from an EMBL/GenBank/DDBJ whole genome shotgun (WGS) entry which is preliminary data.</text>
</comment>
<dbReference type="SMART" id="SM00448">
    <property type="entry name" value="REC"/>
    <property type="match status" value="1"/>
</dbReference>
<evidence type="ECO:0000256" key="3">
    <source>
        <dbReference type="ARBA" id="ARBA00023015"/>
    </source>
</evidence>
<dbReference type="PANTHER" id="PTHR43874:SF58">
    <property type="entry name" value="TWO-COMPONENT RESPONSE REGULATOR-LIKE APRR8-RELATED"/>
    <property type="match status" value="1"/>
</dbReference>
<dbReference type="Proteomes" id="UP001187192">
    <property type="component" value="Unassembled WGS sequence"/>
</dbReference>
<dbReference type="InterPro" id="IPR001005">
    <property type="entry name" value="SANT/Myb"/>
</dbReference>
<dbReference type="InterPro" id="IPR001789">
    <property type="entry name" value="Sig_transdc_resp-reg_receiver"/>
</dbReference>
<keyword evidence="5" id="KW-0539">Nucleus</keyword>
<dbReference type="GO" id="GO:0005634">
    <property type="term" value="C:nucleus"/>
    <property type="evidence" value="ECO:0007669"/>
    <property type="project" value="UniProtKB-SubCell"/>
</dbReference>
<dbReference type="GO" id="GO:0000160">
    <property type="term" value="P:phosphorelay signal transduction system"/>
    <property type="evidence" value="ECO:0007669"/>
    <property type="project" value="UniProtKB-KW"/>
</dbReference>
<keyword evidence="3" id="KW-0805">Transcription regulation</keyword>
<evidence type="ECO:0000313" key="10">
    <source>
        <dbReference type="Proteomes" id="UP001187192"/>
    </source>
</evidence>
<dbReference type="NCBIfam" id="TIGR01557">
    <property type="entry name" value="myb_SHAQKYF"/>
    <property type="match status" value="1"/>
</dbReference>
<evidence type="ECO:0000256" key="6">
    <source>
        <dbReference type="PROSITE-ProRule" id="PRU00169"/>
    </source>
</evidence>
<dbReference type="GO" id="GO:0009736">
    <property type="term" value="P:cytokinin-activated signaling pathway"/>
    <property type="evidence" value="ECO:0007669"/>
    <property type="project" value="InterPro"/>
</dbReference>
<protein>
    <recommendedName>
        <fullName evidence="7">Response regulatory domain-containing protein</fullName>
    </recommendedName>
</protein>
<keyword evidence="6" id="KW-0597">Phosphoprotein</keyword>
<dbReference type="Pfam" id="PF00249">
    <property type="entry name" value="Myb_DNA-binding"/>
    <property type="match status" value="1"/>
</dbReference>
<evidence type="ECO:0000313" key="8">
    <source>
        <dbReference type="EMBL" id="GMN67600.1"/>
    </source>
</evidence>
<keyword evidence="10" id="KW-1185">Reference proteome</keyword>